<organism evidence="2 3">
    <name type="scientific">Arctia plantaginis</name>
    <name type="common">Wood tiger moth</name>
    <name type="synonym">Phalaena plantaginis</name>
    <dbReference type="NCBI Taxonomy" id="874455"/>
    <lineage>
        <taxon>Eukaryota</taxon>
        <taxon>Metazoa</taxon>
        <taxon>Ecdysozoa</taxon>
        <taxon>Arthropoda</taxon>
        <taxon>Hexapoda</taxon>
        <taxon>Insecta</taxon>
        <taxon>Pterygota</taxon>
        <taxon>Neoptera</taxon>
        <taxon>Endopterygota</taxon>
        <taxon>Lepidoptera</taxon>
        <taxon>Glossata</taxon>
        <taxon>Ditrysia</taxon>
        <taxon>Noctuoidea</taxon>
        <taxon>Erebidae</taxon>
        <taxon>Arctiinae</taxon>
        <taxon>Arctia</taxon>
    </lineage>
</organism>
<reference evidence="2 3" key="1">
    <citation type="submission" date="2020-04" db="EMBL/GenBank/DDBJ databases">
        <authorList>
            <person name="Wallbank WR R."/>
            <person name="Pardo Diaz C."/>
            <person name="Kozak K."/>
            <person name="Martin S."/>
            <person name="Jiggins C."/>
            <person name="Moest M."/>
            <person name="Warren A I."/>
            <person name="Byers J.R.P. K."/>
            <person name="Montejo-Kovacevich G."/>
            <person name="Yen C E."/>
        </authorList>
    </citation>
    <scope>NUCLEOTIDE SEQUENCE [LARGE SCALE GENOMIC DNA]</scope>
</reference>
<feature type="region of interest" description="Disordered" evidence="1">
    <location>
        <begin position="1"/>
        <end position="45"/>
    </location>
</feature>
<evidence type="ECO:0000313" key="2">
    <source>
        <dbReference type="EMBL" id="CAB3243052.1"/>
    </source>
</evidence>
<evidence type="ECO:0000256" key="1">
    <source>
        <dbReference type="SAM" id="MobiDB-lite"/>
    </source>
</evidence>
<dbReference type="AlphaFoldDB" id="A0A8S1A901"/>
<sequence length="105" mass="11625">MTREVKLKAREVRCDKSARGQRAQPVPSSPVNRAQAPFRADATSVRDTLERIHTIPRPALVPLPGALTSEKGPPRSARSIAQILRALALLSRLPRISIVKSTKWR</sequence>
<keyword evidence="3" id="KW-1185">Reference proteome</keyword>
<gene>
    <name evidence="2" type="ORF">APLA_LOCUS9316</name>
</gene>
<protein>
    <submittedName>
        <fullName evidence="2">Uncharacterized protein</fullName>
    </submittedName>
</protein>
<accession>A0A8S1A901</accession>
<dbReference type="EMBL" id="CADEBC010000519">
    <property type="protein sequence ID" value="CAB3243052.1"/>
    <property type="molecule type" value="Genomic_DNA"/>
</dbReference>
<comment type="caution">
    <text evidence="2">The sequence shown here is derived from an EMBL/GenBank/DDBJ whole genome shotgun (WGS) entry which is preliminary data.</text>
</comment>
<dbReference type="Proteomes" id="UP000494106">
    <property type="component" value="Unassembled WGS sequence"/>
</dbReference>
<evidence type="ECO:0000313" key="3">
    <source>
        <dbReference type="Proteomes" id="UP000494106"/>
    </source>
</evidence>
<feature type="compositionally biased region" description="Basic and acidic residues" evidence="1">
    <location>
        <begin position="1"/>
        <end position="18"/>
    </location>
</feature>
<dbReference type="OrthoDB" id="7445300at2759"/>
<name>A0A8S1A901_ARCPL</name>
<proteinExistence type="predicted"/>